<dbReference type="Proteomes" id="UP001501736">
    <property type="component" value="Unassembled WGS sequence"/>
</dbReference>
<dbReference type="EMBL" id="BAAAYG010000007">
    <property type="protein sequence ID" value="GAA3285701.1"/>
    <property type="molecule type" value="Genomic_DNA"/>
</dbReference>
<evidence type="ECO:0000256" key="4">
    <source>
        <dbReference type="SAM" id="MobiDB-lite"/>
    </source>
</evidence>
<protein>
    <submittedName>
        <fullName evidence="6">CHY zinc finger protein</fullName>
    </submittedName>
</protein>
<dbReference type="InterPro" id="IPR016694">
    <property type="entry name" value="UCP017292"/>
</dbReference>
<dbReference type="PIRSF" id="PIRSF017292">
    <property type="entry name" value="UCP017292_Znf_CHY"/>
    <property type="match status" value="1"/>
</dbReference>
<accession>A0ABP6RD83</accession>
<comment type="caution">
    <text evidence="6">The sequence shown here is derived from an EMBL/GenBank/DDBJ whole genome shotgun (WGS) entry which is preliminary data.</text>
</comment>
<reference evidence="7" key="1">
    <citation type="journal article" date="2019" name="Int. J. Syst. Evol. Microbiol.">
        <title>The Global Catalogue of Microorganisms (GCM) 10K type strain sequencing project: providing services to taxonomists for standard genome sequencing and annotation.</title>
        <authorList>
            <consortium name="The Broad Institute Genomics Platform"/>
            <consortium name="The Broad Institute Genome Sequencing Center for Infectious Disease"/>
            <person name="Wu L."/>
            <person name="Ma J."/>
        </authorList>
    </citation>
    <scope>NUCLEOTIDE SEQUENCE [LARGE SCALE GENOMIC DNA]</scope>
    <source>
        <strain evidence="7">JCM 11483</strain>
    </source>
</reference>
<evidence type="ECO:0000256" key="1">
    <source>
        <dbReference type="ARBA" id="ARBA00022723"/>
    </source>
</evidence>
<dbReference type="InterPro" id="IPR008913">
    <property type="entry name" value="Znf_CHY"/>
</dbReference>
<keyword evidence="2" id="KW-0863">Zinc-finger</keyword>
<dbReference type="RefSeq" id="WP_344720597.1">
    <property type="nucleotide sequence ID" value="NZ_BAAAYG010000007.1"/>
</dbReference>
<dbReference type="PANTHER" id="PTHR28082">
    <property type="entry name" value="ZINC FINGER PROTEIN"/>
    <property type="match status" value="1"/>
</dbReference>
<feature type="domain" description="CHY-type" evidence="5">
    <location>
        <begin position="31"/>
        <end position="115"/>
    </location>
</feature>
<evidence type="ECO:0000259" key="5">
    <source>
        <dbReference type="PROSITE" id="PS51266"/>
    </source>
</evidence>
<evidence type="ECO:0000313" key="6">
    <source>
        <dbReference type="EMBL" id="GAA3285701.1"/>
    </source>
</evidence>
<sequence length="131" mass="14176">MARADSRTDPPRGRQTDPHDAGRRPAVGGAVVDAQTRCAHYAGALDVVAIRFRCCDRWYPCLHCHDASEDHAPTPWPRAEHDAAALLCGVCGTRLTIRAYLAADAARPACPACGAGFNPGCRRHHPVYFES</sequence>
<keyword evidence="1" id="KW-0479">Metal-binding</keyword>
<feature type="region of interest" description="Disordered" evidence="4">
    <location>
        <begin position="1"/>
        <end position="26"/>
    </location>
</feature>
<dbReference type="PANTHER" id="PTHR28082:SF1">
    <property type="entry name" value="HELPER OF TIM PROTEIN 13"/>
    <property type="match status" value="1"/>
</dbReference>
<evidence type="ECO:0000256" key="3">
    <source>
        <dbReference type="ARBA" id="ARBA00022833"/>
    </source>
</evidence>
<dbReference type="PROSITE" id="PS51266">
    <property type="entry name" value="ZF_CHY"/>
    <property type="match status" value="1"/>
</dbReference>
<evidence type="ECO:0000313" key="7">
    <source>
        <dbReference type="Proteomes" id="UP001501736"/>
    </source>
</evidence>
<proteinExistence type="predicted"/>
<name>A0ABP6RD83_9MICC</name>
<keyword evidence="7" id="KW-1185">Reference proteome</keyword>
<dbReference type="Pfam" id="PF05495">
    <property type="entry name" value="zf-CHY"/>
    <property type="match status" value="1"/>
</dbReference>
<organism evidence="6 7">
    <name type="scientific">Nesterenkonia halobia</name>
    <dbReference type="NCBI Taxonomy" id="37922"/>
    <lineage>
        <taxon>Bacteria</taxon>
        <taxon>Bacillati</taxon>
        <taxon>Actinomycetota</taxon>
        <taxon>Actinomycetes</taxon>
        <taxon>Micrococcales</taxon>
        <taxon>Micrococcaceae</taxon>
        <taxon>Nesterenkonia</taxon>
    </lineage>
</organism>
<dbReference type="SUPFAM" id="SSF161219">
    <property type="entry name" value="CHY zinc finger-like"/>
    <property type="match status" value="1"/>
</dbReference>
<evidence type="ECO:0000256" key="2">
    <source>
        <dbReference type="ARBA" id="ARBA00022771"/>
    </source>
</evidence>
<dbReference type="InterPro" id="IPR037274">
    <property type="entry name" value="Znf_CHY_sf"/>
</dbReference>
<keyword evidence="3" id="KW-0862">Zinc</keyword>
<dbReference type="InterPro" id="IPR052604">
    <property type="entry name" value="Mito_Tim_assembly_helper"/>
</dbReference>
<feature type="compositionally biased region" description="Basic and acidic residues" evidence="4">
    <location>
        <begin position="1"/>
        <end position="23"/>
    </location>
</feature>
<gene>
    <name evidence="6" type="ORF">GCM10020260_18720</name>
</gene>